<sequence length="59" mass="6487">MLKERLAQAVEHGQFAKTTVEAIAEAAQQLAQHPTEEAAHVLIGLIQTLEHTAVGIRWM</sequence>
<reference evidence="3" key="1">
    <citation type="submission" date="2020-05" db="EMBL/GenBank/DDBJ databases">
        <authorList>
            <person name="Chiriac C."/>
            <person name="Salcher M."/>
            <person name="Ghai R."/>
            <person name="Kavagutti S V."/>
        </authorList>
    </citation>
    <scope>NUCLEOTIDE SEQUENCE</scope>
</reference>
<evidence type="ECO:0000313" key="2">
    <source>
        <dbReference type="EMBL" id="CAB4169306.1"/>
    </source>
</evidence>
<gene>
    <name evidence="3" type="ORF">UFOVP1296_3</name>
    <name evidence="1" type="ORF">UFOVP471_91</name>
    <name evidence="2" type="ORF">UFOVP890_3</name>
</gene>
<proteinExistence type="predicted"/>
<accession>A0A6J5RGZ4</accession>
<dbReference type="EMBL" id="LR796438">
    <property type="protein sequence ID" value="CAB4144930.1"/>
    <property type="molecule type" value="Genomic_DNA"/>
</dbReference>
<name>A0A6J5RGZ4_9CAUD</name>
<dbReference type="EMBL" id="LR796845">
    <property type="protein sequence ID" value="CAB4169306.1"/>
    <property type="molecule type" value="Genomic_DNA"/>
</dbReference>
<organism evidence="3">
    <name type="scientific">uncultured Caudovirales phage</name>
    <dbReference type="NCBI Taxonomy" id="2100421"/>
    <lineage>
        <taxon>Viruses</taxon>
        <taxon>Duplodnaviria</taxon>
        <taxon>Heunggongvirae</taxon>
        <taxon>Uroviricota</taxon>
        <taxon>Caudoviricetes</taxon>
        <taxon>Peduoviridae</taxon>
        <taxon>Maltschvirus</taxon>
        <taxon>Maltschvirus maltsch</taxon>
    </lineage>
</organism>
<evidence type="ECO:0000313" key="1">
    <source>
        <dbReference type="EMBL" id="CAB4144930.1"/>
    </source>
</evidence>
<dbReference type="EMBL" id="LR797240">
    <property type="protein sequence ID" value="CAB4195282.1"/>
    <property type="molecule type" value="Genomic_DNA"/>
</dbReference>
<evidence type="ECO:0000313" key="3">
    <source>
        <dbReference type="EMBL" id="CAB4195282.1"/>
    </source>
</evidence>
<protein>
    <submittedName>
        <fullName evidence="3">Uncharacterized protein</fullName>
    </submittedName>
</protein>